<gene>
    <name evidence="2" type="ORF">CKO28_07005</name>
</gene>
<organism evidence="2 3">
    <name type="scientific">Rhodovibrio sodomensis</name>
    <dbReference type="NCBI Taxonomy" id="1088"/>
    <lineage>
        <taxon>Bacteria</taxon>
        <taxon>Pseudomonadati</taxon>
        <taxon>Pseudomonadota</taxon>
        <taxon>Alphaproteobacteria</taxon>
        <taxon>Rhodospirillales</taxon>
        <taxon>Rhodovibrionaceae</taxon>
        <taxon>Rhodovibrio</taxon>
    </lineage>
</organism>
<keyword evidence="1" id="KW-1133">Transmembrane helix</keyword>
<dbReference type="Pfam" id="PF10617">
    <property type="entry name" value="DUF2474"/>
    <property type="match status" value="1"/>
</dbReference>
<keyword evidence="3" id="KW-1185">Reference proteome</keyword>
<accession>A0ABS1DCV7</accession>
<feature type="transmembrane region" description="Helical" evidence="1">
    <location>
        <begin position="39"/>
        <end position="60"/>
    </location>
</feature>
<proteinExistence type="predicted"/>
<evidence type="ECO:0008006" key="4">
    <source>
        <dbReference type="Google" id="ProtNLM"/>
    </source>
</evidence>
<evidence type="ECO:0000313" key="3">
    <source>
        <dbReference type="Proteomes" id="UP001296873"/>
    </source>
</evidence>
<keyword evidence="1" id="KW-0812">Transmembrane</keyword>
<keyword evidence="1" id="KW-0472">Membrane</keyword>
<evidence type="ECO:0000256" key="1">
    <source>
        <dbReference type="SAM" id="Phobius"/>
    </source>
</evidence>
<reference evidence="2 3" key="1">
    <citation type="journal article" date="2020" name="Microorganisms">
        <title>Osmotic Adaptation and Compatible Solute Biosynthesis of Phototrophic Bacteria as Revealed from Genome Analyses.</title>
        <authorList>
            <person name="Imhoff J.F."/>
            <person name="Rahn T."/>
            <person name="Kunzel S."/>
            <person name="Keller A."/>
            <person name="Neulinger S.C."/>
        </authorList>
    </citation>
    <scope>NUCLEOTIDE SEQUENCE [LARGE SCALE GENOMIC DNA]</scope>
    <source>
        <strain evidence="2 3">DSM 9895</strain>
    </source>
</reference>
<comment type="caution">
    <text evidence="2">The sequence shown here is derived from an EMBL/GenBank/DDBJ whole genome shotgun (WGS) entry which is preliminary data.</text>
</comment>
<evidence type="ECO:0000313" key="2">
    <source>
        <dbReference type="EMBL" id="MBK1667781.1"/>
    </source>
</evidence>
<dbReference type="InterPro" id="IPR018895">
    <property type="entry name" value="DUF2474"/>
</dbReference>
<protein>
    <recommendedName>
        <fullName evidence="4">DUF2474 domain-containing protein</fullName>
    </recommendedName>
</protein>
<dbReference type="Proteomes" id="UP001296873">
    <property type="component" value="Unassembled WGS sequence"/>
</dbReference>
<dbReference type="EMBL" id="NRRL01000011">
    <property type="protein sequence ID" value="MBK1667781.1"/>
    <property type="molecule type" value="Genomic_DNA"/>
</dbReference>
<sequence>MARAPLLRRLPRPIAALGVVHEDRADPATAGADRPWKRLAWFAALWAASVAALGVVGYAIKLALGQ</sequence>
<name>A0ABS1DCV7_9PROT</name>